<sequence length="968" mass="109625">MATPNPFGSFDDSDPDDLRNEAAPPNPFENPGHSSRDAENNPGTPVFAARTRSSLIAELDLQDLSDEDEDESDEEAFLKSSLAARRDLKQVAWSIEDDEEVEEISLRVLSELQPGELDGAAASQPAMGAERMGSIFSHGKVPANQDLLGLGTIDFRNAALVRDGSPLGLVRHGSFHKRTGVGRTWSNSLGNKKMSMAPRLSALGHGPSKEDLALLASSDAFDPKTYLGKVHRYSSQEDLKKGQLHLTKQLNEGKDQRMLLVKENFERFIKCKNTIDDIHSKLQHNEFHSSSEAASTVLLMQSLKDVKDKSNTIFRPLIDRQQEREKLQRLLSTFRRYQWFLEMPATLEDHLENRKNDKVVSCYKSSKLFMEEHPNVSLFVEVFHEIERVITGYKDKLYRSLESCKVDVERAKELIATLMRLQGNQVLAQNLQKQNPFLVYLESVGDYVLRKMGDHFSDYKASLQDLERQEEQGEAGKEALSPLEGILLNVVLFAKDNRRRPQLKLFLEYESAECSELSYKHKAGALQGSYAARLSSVLLTVLDILMHLYLEEQSMLSTLRTRNDIHRNDLSEIVGQAETKLHLVFDAYESQLHTLFTLLEDSSGLWHYANEISAATFSVLDEITDRNIPNQNLAKIHDLGMGLVERFVKLVCRQLETVCTFTAQDVKAGVVRARRVHEEKSASLSVLYVGDALLVGLSKVAESMSLVQYNRDTAYRYDRLVELVEISLNNCFHSCATQLDKVGEEVMEKGRAGDYKSDIKRVLQGLQDAHFLENQVFPEVSKLLGSLAKPGTRRRNSHQLSPLIECMHSLKKRYVVLNGVRTQLLQRTYLNGSTEPRSASSNLFEIRNHVFTVLQFFVDQHSHGWQAVPHLCKELLTLLVESFFDTLSKGIHETVSKIGKEEYLQSVLEISYLEKALGLYVSPKAHKNSEQIRRHLFSRCRTQVESSLIDAQLNDALESTKLHWLCFS</sequence>
<dbReference type="Pfam" id="PF15469">
    <property type="entry name" value="Sec5"/>
    <property type="match status" value="1"/>
</dbReference>
<dbReference type="InterPro" id="IPR029175">
    <property type="entry name" value="EXOC2/Sec5"/>
</dbReference>
<feature type="compositionally biased region" description="Low complexity" evidence="5">
    <location>
        <begin position="1"/>
        <end position="10"/>
    </location>
</feature>
<organism evidence="7 8">
    <name type="scientific">Chloropicon roscoffensis</name>
    <dbReference type="NCBI Taxonomy" id="1461544"/>
    <lineage>
        <taxon>Eukaryota</taxon>
        <taxon>Viridiplantae</taxon>
        <taxon>Chlorophyta</taxon>
        <taxon>Chloropicophyceae</taxon>
        <taxon>Chloropicales</taxon>
        <taxon>Chloropicaceae</taxon>
        <taxon>Chloropicon</taxon>
    </lineage>
</organism>
<keyword evidence="8" id="KW-1185">Reference proteome</keyword>
<feature type="domain" description="Exocyst complex component EXOC2/Sec5 N-terminal" evidence="6">
    <location>
        <begin position="209"/>
        <end position="967"/>
    </location>
</feature>
<dbReference type="GO" id="GO:0006887">
    <property type="term" value="P:exocytosis"/>
    <property type="evidence" value="ECO:0007669"/>
    <property type="project" value="UniProtKB-KW"/>
</dbReference>
<keyword evidence="4" id="KW-0653">Protein transport</keyword>
<evidence type="ECO:0000256" key="1">
    <source>
        <dbReference type="ARBA" id="ARBA00010578"/>
    </source>
</evidence>
<feature type="region of interest" description="Disordered" evidence="5">
    <location>
        <begin position="1"/>
        <end position="51"/>
    </location>
</feature>
<comment type="function">
    <text evidence="4">Component of the exocyst complex involved in the docking of exocytic vesicles with fusion sites on the plasma membrane.</text>
</comment>
<keyword evidence="3 4" id="KW-0268">Exocytosis</keyword>
<keyword evidence="2 4" id="KW-0813">Transport</keyword>
<reference evidence="7 8" key="1">
    <citation type="submission" date="2024-03" db="EMBL/GenBank/DDBJ databases">
        <title>Complete genome sequence of the green alga Chloropicon roscoffensis RCC1871.</title>
        <authorList>
            <person name="Lemieux C."/>
            <person name="Pombert J.-F."/>
            <person name="Otis C."/>
            <person name="Turmel M."/>
        </authorList>
    </citation>
    <scope>NUCLEOTIDE SEQUENCE [LARGE SCALE GENOMIC DNA]</scope>
    <source>
        <strain evidence="7 8">RCC1871</strain>
    </source>
</reference>
<dbReference type="EMBL" id="CP151507">
    <property type="protein sequence ID" value="WZN63198.1"/>
    <property type="molecule type" value="Genomic_DNA"/>
</dbReference>
<evidence type="ECO:0000313" key="8">
    <source>
        <dbReference type="Proteomes" id="UP001472866"/>
    </source>
</evidence>
<dbReference type="PANTHER" id="PTHR13043:SF1">
    <property type="entry name" value="EXOCYST COMPLEX COMPONENT 2"/>
    <property type="match status" value="1"/>
</dbReference>
<dbReference type="GO" id="GO:0015031">
    <property type="term" value="P:protein transport"/>
    <property type="evidence" value="ECO:0007669"/>
    <property type="project" value="UniProtKB-KW"/>
</dbReference>
<comment type="subunit">
    <text evidence="4">Component of the exocyst complex.</text>
</comment>
<dbReference type="PANTHER" id="PTHR13043">
    <property type="entry name" value="EXOCYST COMPLEX COMPONENT SEC5"/>
    <property type="match status" value="1"/>
</dbReference>
<name>A0AAX4PAP2_9CHLO</name>
<proteinExistence type="inferred from homology"/>
<dbReference type="Proteomes" id="UP001472866">
    <property type="component" value="Chromosome 07"/>
</dbReference>
<dbReference type="GO" id="GO:0000145">
    <property type="term" value="C:exocyst"/>
    <property type="evidence" value="ECO:0007669"/>
    <property type="project" value="UniProtKB-UniRule"/>
</dbReference>
<dbReference type="InterPro" id="IPR039481">
    <property type="entry name" value="EXOC2/Sec5_N_dom"/>
</dbReference>
<evidence type="ECO:0000259" key="6">
    <source>
        <dbReference type="Pfam" id="PF15469"/>
    </source>
</evidence>
<evidence type="ECO:0000256" key="2">
    <source>
        <dbReference type="ARBA" id="ARBA00022448"/>
    </source>
</evidence>
<dbReference type="GO" id="GO:0006893">
    <property type="term" value="P:Golgi to plasma membrane transport"/>
    <property type="evidence" value="ECO:0007669"/>
    <property type="project" value="UniProtKB-UniRule"/>
</dbReference>
<dbReference type="AlphaFoldDB" id="A0AAX4PAP2"/>
<comment type="similarity">
    <text evidence="1 4">Belongs to the SEC5 family.</text>
</comment>
<evidence type="ECO:0000256" key="4">
    <source>
        <dbReference type="RuleBase" id="RU365069"/>
    </source>
</evidence>
<accession>A0AAX4PAP2</accession>
<evidence type="ECO:0000313" key="7">
    <source>
        <dbReference type="EMBL" id="WZN63198.1"/>
    </source>
</evidence>
<evidence type="ECO:0000256" key="3">
    <source>
        <dbReference type="ARBA" id="ARBA00022483"/>
    </source>
</evidence>
<protein>
    <recommendedName>
        <fullName evidence="4">Exocyst complex component SEC5</fullName>
    </recommendedName>
</protein>
<evidence type="ECO:0000256" key="5">
    <source>
        <dbReference type="SAM" id="MobiDB-lite"/>
    </source>
</evidence>
<gene>
    <name evidence="7" type="ORF">HKI87_07g47430</name>
</gene>